<comment type="caution">
    <text evidence="1">The sequence shown here is derived from an EMBL/GenBank/DDBJ whole genome shotgun (WGS) entry which is preliminary data.</text>
</comment>
<dbReference type="Proteomes" id="UP001489719">
    <property type="component" value="Unassembled WGS sequence"/>
</dbReference>
<evidence type="ECO:0000313" key="2">
    <source>
        <dbReference type="Proteomes" id="UP001489719"/>
    </source>
</evidence>
<keyword evidence="2" id="KW-1185">Reference proteome</keyword>
<reference evidence="2" key="1">
    <citation type="journal article" date="2024" name="Front. Bioeng. Biotechnol.">
        <title>Genome-scale model development and genomic sequencing of the oleaginous clade Lipomyces.</title>
        <authorList>
            <person name="Czajka J.J."/>
            <person name="Han Y."/>
            <person name="Kim J."/>
            <person name="Mondo S.J."/>
            <person name="Hofstad B.A."/>
            <person name="Robles A."/>
            <person name="Haridas S."/>
            <person name="Riley R."/>
            <person name="LaButti K."/>
            <person name="Pangilinan J."/>
            <person name="Andreopoulos W."/>
            <person name="Lipzen A."/>
            <person name="Yan J."/>
            <person name="Wang M."/>
            <person name="Ng V."/>
            <person name="Grigoriev I.V."/>
            <person name="Spatafora J.W."/>
            <person name="Magnuson J.K."/>
            <person name="Baker S.E."/>
            <person name="Pomraning K.R."/>
        </authorList>
    </citation>
    <scope>NUCLEOTIDE SEQUENCE [LARGE SCALE GENOMIC DNA]</scope>
    <source>
        <strain evidence="2">CBS 10300</strain>
    </source>
</reference>
<accession>A0ACC3TGP8</accession>
<proteinExistence type="predicted"/>
<gene>
    <name evidence="1" type="ORF">V1517DRAFT_329613</name>
</gene>
<organism evidence="1 2">
    <name type="scientific">Lipomyces orientalis</name>
    <dbReference type="NCBI Taxonomy" id="1233043"/>
    <lineage>
        <taxon>Eukaryota</taxon>
        <taxon>Fungi</taxon>
        <taxon>Dikarya</taxon>
        <taxon>Ascomycota</taxon>
        <taxon>Saccharomycotina</taxon>
        <taxon>Lipomycetes</taxon>
        <taxon>Lipomycetales</taxon>
        <taxon>Lipomycetaceae</taxon>
        <taxon>Lipomyces</taxon>
    </lineage>
</organism>
<dbReference type="EMBL" id="MU970132">
    <property type="protein sequence ID" value="KAK9320368.1"/>
    <property type="molecule type" value="Genomic_DNA"/>
</dbReference>
<name>A0ACC3TGP8_9ASCO</name>
<evidence type="ECO:0000313" key="1">
    <source>
        <dbReference type="EMBL" id="KAK9320368.1"/>
    </source>
</evidence>
<sequence>MQNLQGLNSQQQLPPVDSGASAPPTRFEVELEFVQALANPQYANFLAQNGYLEDERFINYLEYLEYWRKPEYVKYLIYPNCLHVLTLLKQPLFRQEVRHADMAQMLMDDMYTKWLGAGRYRLMQTESIATDKATPGDQVAGDGAAIATNGTSYSGDRMEGIERNGVVKSESSQI</sequence>
<protein>
    <submittedName>
        <fullName evidence="1">SOH1-domain-containing protein</fullName>
    </submittedName>
</protein>